<proteinExistence type="predicted"/>
<dbReference type="Proteomes" id="UP001159405">
    <property type="component" value="Unassembled WGS sequence"/>
</dbReference>
<protein>
    <submittedName>
        <fullName evidence="1">Uncharacterized protein</fullName>
    </submittedName>
</protein>
<comment type="caution">
    <text evidence="1">The sequence shown here is derived from an EMBL/GenBank/DDBJ whole genome shotgun (WGS) entry which is preliminary data.</text>
</comment>
<evidence type="ECO:0000313" key="2">
    <source>
        <dbReference type="Proteomes" id="UP001159405"/>
    </source>
</evidence>
<evidence type="ECO:0000313" key="1">
    <source>
        <dbReference type="EMBL" id="CAH3164384.1"/>
    </source>
</evidence>
<organism evidence="1 2">
    <name type="scientific">Porites lobata</name>
    <dbReference type="NCBI Taxonomy" id="104759"/>
    <lineage>
        <taxon>Eukaryota</taxon>
        <taxon>Metazoa</taxon>
        <taxon>Cnidaria</taxon>
        <taxon>Anthozoa</taxon>
        <taxon>Hexacorallia</taxon>
        <taxon>Scleractinia</taxon>
        <taxon>Fungiina</taxon>
        <taxon>Poritidae</taxon>
        <taxon>Porites</taxon>
    </lineage>
</organism>
<reference evidence="1 2" key="1">
    <citation type="submission" date="2022-05" db="EMBL/GenBank/DDBJ databases">
        <authorList>
            <consortium name="Genoscope - CEA"/>
            <person name="William W."/>
        </authorList>
    </citation>
    <scope>NUCLEOTIDE SEQUENCE [LARGE SCALE GENOMIC DNA]</scope>
</reference>
<accession>A0ABN8QGX1</accession>
<sequence>MPNFRRQFITSGHDPFRGKGKGKSVVKGPFMRDVILLTGPDINSVPRQGKRVWLMENGHVISGFQLQKEWSECVLEACLKEAFEEKIPDGVDFEILMPVHRTLVKPTLAPGQVLNGVMVHRIFKEKPIYIRPLEQIM</sequence>
<name>A0ABN8QGX1_9CNID</name>
<keyword evidence="2" id="KW-1185">Reference proteome</keyword>
<dbReference type="EMBL" id="CALNXK010000129">
    <property type="protein sequence ID" value="CAH3164384.1"/>
    <property type="molecule type" value="Genomic_DNA"/>
</dbReference>
<gene>
    <name evidence="1" type="ORF">PLOB_00006267</name>
</gene>